<feature type="transmembrane region" description="Helical" evidence="6">
    <location>
        <begin position="338"/>
        <end position="360"/>
    </location>
</feature>
<keyword evidence="5 6" id="KW-0472">Membrane</keyword>
<dbReference type="SUPFAM" id="SSF52833">
    <property type="entry name" value="Thioredoxin-like"/>
    <property type="match status" value="1"/>
</dbReference>
<dbReference type="GO" id="GO:0017004">
    <property type="term" value="P:cytochrome complex assembly"/>
    <property type="evidence" value="ECO:0007669"/>
    <property type="project" value="UniProtKB-KW"/>
</dbReference>
<dbReference type="Proteomes" id="UP000515297">
    <property type="component" value="Chromosome"/>
</dbReference>
<comment type="subcellular location">
    <subcellularLocation>
        <location evidence="1">Membrane</location>
        <topology evidence="1">Multi-pass membrane protein</topology>
    </subcellularLocation>
</comment>
<feature type="domain" description="Cytochrome C biogenesis protein transmembrane" evidence="7">
    <location>
        <begin position="213"/>
        <end position="420"/>
    </location>
</feature>
<dbReference type="GO" id="GO:0015035">
    <property type="term" value="F:protein-disulfide reductase activity"/>
    <property type="evidence" value="ECO:0007669"/>
    <property type="project" value="TreeGrafter"/>
</dbReference>
<evidence type="ECO:0000313" key="9">
    <source>
        <dbReference type="Proteomes" id="UP000515297"/>
    </source>
</evidence>
<reference evidence="8 9" key="1">
    <citation type="submission" date="2020-08" db="EMBL/GenBank/DDBJ databases">
        <authorList>
            <person name="Liu G."/>
            <person name="Sun C."/>
        </authorList>
    </citation>
    <scope>NUCLEOTIDE SEQUENCE [LARGE SCALE GENOMIC DNA]</scope>
    <source>
        <strain evidence="8 9">OT19</strain>
    </source>
</reference>
<dbReference type="PANTHER" id="PTHR32234">
    <property type="entry name" value="THIOL:DISULFIDE INTERCHANGE PROTEIN DSBD"/>
    <property type="match status" value="1"/>
</dbReference>
<dbReference type="Pfam" id="PF13899">
    <property type="entry name" value="Thioredoxin_7"/>
    <property type="match status" value="1"/>
</dbReference>
<evidence type="ECO:0000256" key="4">
    <source>
        <dbReference type="ARBA" id="ARBA00022989"/>
    </source>
</evidence>
<feature type="transmembrane region" description="Helical" evidence="6">
    <location>
        <begin position="212"/>
        <end position="234"/>
    </location>
</feature>
<evidence type="ECO:0000256" key="2">
    <source>
        <dbReference type="ARBA" id="ARBA00022692"/>
    </source>
</evidence>
<proteinExistence type="predicted"/>
<feature type="transmembrane region" description="Helical" evidence="6">
    <location>
        <begin position="294"/>
        <end position="317"/>
    </location>
</feature>
<feature type="transmembrane region" description="Helical" evidence="6">
    <location>
        <begin position="432"/>
        <end position="451"/>
    </location>
</feature>
<dbReference type="InterPro" id="IPR035671">
    <property type="entry name" value="DsbD_gamma"/>
</dbReference>
<keyword evidence="4 6" id="KW-1133">Transmembrane helix</keyword>
<evidence type="ECO:0000313" key="8">
    <source>
        <dbReference type="EMBL" id="QNE06462.1"/>
    </source>
</evidence>
<sequence>MRMPEGLARGAKLPVRVALNWLVCSDTLCVPESANLAADLTVGNGAPDTAGAKIVAAAERAMPRPLRGTRYWRDGSDWVFSLPVAQEPSAHLFPIDDGWFDAASAQRSSTEDGRGLIRIKAKGDAPSGSFRGVLANSSGSRSFTADRATPPSDAAAAFAPASAMTSQIGVEASTDTAVATGISFESAQIDTQQVSVEPPKPSAGVSGDVIRIALLGALAGGLLLNLMPCVFPILSLKALSLAKSGASRRAARIEGLGYAGGAIFTALLLGGLLIGLRAIGMEIGWSFQLQSPGVILVLLVLTGTIALNLAGLFELPLPAFAARGGHSGGWIGGFSTGALAAVIAMPCSGPFMAGALGAALVLPAPIALGVFAMLGLGMALPFLAIAFIPAIQRRLPKPGQWMDTLRKVLSIPMFATALALAWLLGRQTGVDGMALGLVVAALFAVSLWWFGLRQRSGVVGWPTLVPAALALVALIAVGIPEAPSATATDDIKRHAGHEPFSEARLAQLRAAGTPVFVDFTADWCLICKVNESVAIHTDATREAFAEAGIVTLTGDWTRQDPAITRFLAQHDRNSIPFYIFYAPGAEPEILPQVLSATILAEKARALPTPLARTDQ</sequence>
<dbReference type="CDD" id="cd02953">
    <property type="entry name" value="DsbDgamma"/>
    <property type="match status" value="1"/>
</dbReference>
<accession>A0A7G6VXJ7</accession>
<feature type="transmembrane region" description="Helical" evidence="6">
    <location>
        <begin position="255"/>
        <end position="274"/>
    </location>
</feature>
<evidence type="ECO:0000256" key="5">
    <source>
        <dbReference type="ARBA" id="ARBA00023136"/>
    </source>
</evidence>
<name>A0A7G6VXJ7_9SPHN</name>
<evidence type="ECO:0000259" key="7">
    <source>
        <dbReference type="Pfam" id="PF02683"/>
    </source>
</evidence>
<feature type="transmembrane region" description="Helical" evidence="6">
    <location>
        <begin position="366"/>
        <end position="388"/>
    </location>
</feature>
<feature type="transmembrane region" description="Helical" evidence="6">
    <location>
        <begin position="458"/>
        <end position="479"/>
    </location>
</feature>
<evidence type="ECO:0000256" key="6">
    <source>
        <dbReference type="SAM" id="Phobius"/>
    </source>
</evidence>
<feature type="transmembrane region" description="Helical" evidence="6">
    <location>
        <begin position="408"/>
        <end position="426"/>
    </location>
</feature>
<dbReference type="EMBL" id="CP060052">
    <property type="protein sequence ID" value="QNE06462.1"/>
    <property type="molecule type" value="Genomic_DNA"/>
</dbReference>
<dbReference type="Gene3D" id="3.40.30.10">
    <property type="entry name" value="Glutaredoxin"/>
    <property type="match status" value="1"/>
</dbReference>
<keyword evidence="2 6" id="KW-0812">Transmembrane</keyword>
<protein>
    <submittedName>
        <fullName evidence="8">Thioredoxin family protein</fullName>
    </submittedName>
</protein>
<dbReference type="InterPro" id="IPR003834">
    <property type="entry name" value="Cyt_c_assmbl_TM_dom"/>
</dbReference>
<dbReference type="Pfam" id="PF02683">
    <property type="entry name" value="DsbD_TM"/>
    <property type="match status" value="1"/>
</dbReference>
<organism evidence="8 9">
    <name type="scientific">Croceicoccus marinus</name>
    <dbReference type="NCBI Taxonomy" id="450378"/>
    <lineage>
        <taxon>Bacteria</taxon>
        <taxon>Pseudomonadati</taxon>
        <taxon>Pseudomonadota</taxon>
        <taxon>Alphaproteobacteria</taxon>
        <taxon>Sphingomonadales</taxon>
        <taxon>Erythrobacteraceae</taxon>
        <taxon>Croceicoccus</taxon>
    </lineage>
</organism>
<dbReference type="InterPro" id="IPR036249">
    <property type="entry name" value="Thioredoxin-like_sf"/>
</dbReference>
<evidence type="ECO:0000256" key="3">
    <source>
        <dbReference type="ARBA" id="ARBA00022748"/>
    </source>
</evidence>
<evidence type="ECO:0000256" key="1">
    <source>
        <dbReference type="ARBA" id="ARBA00004141"/>
    </source>
</evidence>
<dbReference type="GO" id="GO:0045454">
    <property type="term" value="P:cell redox homeostasis"/>
    <property type="evidence" value="ECO:0007669"/>
    <property type="project" value="TreeGrafter"/>
</dbReference>
<dbReference type="AlphaFoldDB" id="A0A7G6VXJ7"/>
<dbReference type="PANTHER" id="PTHR32234:SF3">
    <property type="entry name" value="SUPPRESSION OF COPPER SENSITIVITY PROTEIN"/>
    <property type="match status" value="1"/>
</dbReference>
<dbReference type="GO" id="GO:0016020">
    <property type="term" value="C:membrane"/>
    <property type="evidence" value="ECO:0007669"/>
    <property type="project" value="UniProtKB-SubCell"/>
</dbReference>
<keyword evidence="3" id="KW-0201">Cytochrome c-type biogenesis</keyword>
<gene>
    <name evidence="8" type="ORF">H4O24_00615</name>
</gene>